<dbReference type="EMBL" id="JACNJD010000198">
    <property type="protein sequence ID" value="MBC8177222.1"/>
    <property type="molecule type" value="Genomic_DNA"/>
</dbReference>
<dbReference type="Proteomes" id="UP000650524">
    <property type="component" value="Unassembled WGS sequence"/>
</dbReference>
<organism evidence="2 3">
    <name type="scientific">Candidatus Desulfacyla euxinica</name>
    <dbReference type="NCBI Taxonomy" id="2841693"/>
    <lineage>
        <taxon>Bacteria</taxon>
        <taxon>Deltaproteobacteria</taxon>
        <taxon>Candidatus Desulfacyla</taxon>
    </lineage>
</organism>
<name>A0A8J6MYJ7_9DELT</name>
<evidence type="ECO:0000313" key="3">
    <source>
        <dbReference type="Proteomes" id="UP000650524"/>
    </source>
</evidence>
<keyword evidence="1" id="KW-0472">Membrane</keyword>
<reference evidence="2 3" key="1">
    <citation type="submission" date="2020-08" db="EMBL/GenBank/DDBJ databases">
        <title>Bridging the membrane lipid divide: bacteria of the FCB group superphylum have the potential to synthesize archaeal ether lipids.</title>
        <authorList>
            <person name="Villanueva L."/>
            <person name="Von Meijenfeldt F.A.B."/>
            <person name="Westbye A.B."/>
            <person name="Yadav S."/>
            <person name="Hopmans E.C."/>
            <person name="Dutilh B.E."/>
            <person name="Sinninghe Damste J.S."/>
        </authorList>
    </citation>
    <scope>NUCLEOTIDE SEQUENCE [LARGE SCALE GENOMIC DNA]</scope>
    <source>
        <strain evidence="2">NIOZ-UU27</strain>
    </source>
</reference>
<feature type="transmembrane region" description="Helical" evidence="1">
    <location>
        <begin position="17"/>
        <end position="37"/>
    </location>
</feature>
<dbReference type="AlphaFoldDB" id="A0A8J6MYJ7"/>
<proteinExistence type="predicted"/>
<keyword evidence="1" id="KW-0812">Transmembrane</keyword>
<sequence>MCEEAGCSCIKEKITEALAGVVIGTGILGLILVLIWISSNLGIIG</sequence>
<evidence type="ECO:0000313" key="2">
    <source>
        <dbReference type="EMBL" id="MBC8177222.1"/>
    </source>
</evidence>
<evidence type="ECO:0000256" key="1">
    <source>
        <dbReference type="SAM" id="Phobius"/>
    </source>
</evidence>
<protein>
    <submittedName>
        <fullName evidence="2">Uncharacterized protein</fullName>
    </submittedName>
</protein>
<keyword evidence="1" id="KW-1133">Transmembrane helix</keyword>
<comment type="caution">
    <text evidence="2">The sequence shown here is derived from an EMBL/GenBank/DDBJ whole genome shotgun (WGS) entry which is preliminary data.</text>
</comment>
<gene>
    <name evidence="2" type="ORF">H8E19_07430</name>
</gene>
<accession>A0A8J6MYJ7</accession>